<keyword evidence="1" id="KW-0472">Membrane</keyword>
<evidence type="ECO:0000313" key="2">
    <source>
        <dbReference type="EMBL" id="QHT23301.1"/>
    </source>
</evidence>
<evidence type="ECO:0000256" key="1">
    <source>
        <dbReference type="SAM" id="Phobius"/>
    </source>
</evidence>
<dbReference type="AlphaFoldDB" id="A0A6C0E3W1"/>
<keyword evidence="1" id="KW-0812">Transmembrane</keyword>
<name>A0A6C0E3W1_9ZZZZ</name>
<protein>
    <submittedName>
        <fullName evidence="2">Uncharacterized protein</fullName>
    </submittedName>
</protein>
<proteinExistence type="predicted"/>
<sequence>MGSNTPFTDLINNYQNNSSSVINGDYSTSGVTPLNASMASDLLSKYTDMITAQTNAAICDASCQYDASLSALYKAMEEARLNEIKAPYEYERAEEAYYAFLGESMPNKYQEKYNVLMEQYKIQFGETFYRNKQLNDNYNTMYINTYNSYELFLDIFNTNEALKEKFNITASNIFTNDRKTMYENQGLKTVQFHGKILLIFHILFVLFFIFAVFYFKTTLSIYSKIGLIILVILQPLIARLMMFLANKIYNSVKQLLPKNVYLTL</sequence>
<reference evidence="2" key="1">
    <citation type="journal article" date="2020" name="Nature">
        <title>Giant virus diversity and host interactions through global metagenomics.</title>
        <authorList>
            <person name="Schulz F."/>
            <person name="Roux S."/>
            <person name="Paez-Espino D."/>
            <person name="Jungbluth S."/>
            <person name="Walsh D.A."/>
            <person name="Denef V.J."/>
            <person name="McMahon K.D."/>
            <person name="Konstantinidis K.T."/>
            <person name="Eloe-Fadrosh E.A."/>
            <person name="Kyrpides N.C."/>
            <person name="Woyke T."/>
        </authorList>
    </citation>
    <scope>NUCLEOTIDE SEQUENCE</scope>
    <source>
        <strain evidence="2">GVMAG-M-3300023179-116</strain>
    </source>
</reference>
<feature type="transmembrane region" description="Helical" evidence="1">
    <location>
        <begin position="221"/>
        <end position="245"/>
    </location>
</feature>
<keyword evidence="1" id="KW-1133">Transmembrane helix</keyword>
<feature type="transmembrane region" description="Helical" evidence="1">
    <location>
        <begin position="196"/>
        <end position="215"/>
    </location>
</feature>
<accession>A0A6C0E3W1</accession>
<dbReference type="EMBL" id="MN739730">
    <property type="protein sequence ID" value="QHT23301.1"/>
    <property type="molecule type" value="Genomic_DNA"/>
</dbReference>
<organism evidence="2">
    <name type="scientific">viral metagenome</name>
    <dbReference type="NCBI Taxonomy" id="1070528"/>
    <lineage>
        <taxon>unclassified sequences</taxon>
        <taxon>metagenomes</taxon>
        <taxon>organismal metagenomes</taxon>
    </lineage>
</organism>